<comment type="similarity">
    <text evidence="5">Belongs to the BCAP29/BCAP31 family.</text>
</comment>
<dbReference type="OrthoDB" id="435607at2759"/>
<keyword evidence="3 5" id="KW-1133">Transmembrane helix</keyword>
<organism evidence="7 8">
    <name type="scientific">[Candida] arabinofermentans NRRL YB-2248</name>
    <dbReference type="NCBI Taxonomy" id="983967"/>
    <lineage>
        <taxon>Eukaryota</taxon>
        <taxon>Fungi</taxon>
        <taxon>Dikarya</taxon>
        <taxon>Ascomycota</taxon>
        <taxon>Saccharomycotina</taxon>
        <taxon>Pichiomycetes</taxon>
        <taxon>Pichiales</taxon>
        <taxon>Pichiaceae</taxon>
        <taxon>Ogataea</taxon>
        <taxon>Ogataea/Candida clade</taxon>
    </lineage>
</organism>
<accession>A0A1E4SXV3</accession>
<keyword evidence="5" id="KW-0256">Endoplasmic reticulum</keyword>
<dbReference type="Proteomes" id="UP000094801">
    <property type="component" value="Unassembled WGS sequence"/>
</dbReference>
<dbReference type="InterPro" id="IPR008417">
    <property type="entry name" value="BAP29/BAP31"/>
</dbReference>
<evidence type="ECO:0000313" key="8">
    <source>
        <dbReference type="Proteomes" id="UP000094801"/>
    </source>
</evidence>
<evidence type="ECO:0000256" key="2">
    <source>
        <dbReference type="ARBA" id="ARBA00022692"/>
    </source>
</evidence>
<dbReference type="InterPro" id="IPR040463">
    <property type="entry name" value="BAP29/BAP31_N"/>
</dbReference>
<keyword evidence="4 5" id="KW-0472">Membrane</keyword>
<dbReference type="EMBL" id="KV453857">
    <property type="protein sequence ID" value="ODV84317.1"/>
    <property type="molecule type" value="Genomic_DNA"/>
</dbReference>
<dbReference type="GO" id="GO:0006888">
    <property type="term" value="P:endoplasmic reticulum to Golgi vesicle-mediated transport"/>
    <property type="evidence" value="ECO:0007669"/>
    <property type="project" value="UniProtKB-UniRule"/>
</dbReference>
<keyword evidence="5" id="KW-0653">Protein transport</keyword>
<keyword evidence="2 5" id="KW-0812">Transmembrane</keyword>
<keyword evidence="5" id="KW-0813">Transport</keyword>
<feature type="transmembrane region" description="Helical" evidence="5">
    <location>
        <begin position="49"/>
        <end position="66"/>
    </location>
</feature>
<comment type="function">
    <text evidence="5">May play a role in anterograde transport of membrane proteins from the endoplasmic reticulum to the Golgi.</text>
</comment>
<dbReference type="GO" id="GO:0005789">
    <property type="term" value="C:endoplasmic reticulum membrane"/>
    <property type="evidence" value="ECO:0007669"/>
    <property type="project" value="UniProtKB-SubCell"/>
</dbReference>
<dbReference type="PANTHER" id="PTHR12701">
    <property type="entry name" value="BCR-ASSOCIATED PROTEIN, BAP"/>
    <property type="match status" value="1"/>
</dbReference>
<comment type="subcellular location">
    <subcellularLocation>
        <location evidence="5">Endoplasmic reticulum membrane</location>
        <topology evidence="5">Multi-pass membrane protein</topology>
    </subcellularLocation>
    <subcellularLocation>
        <location evidence="1">Membrane</location>
        <topology evidence="1">Multi-pass membrane protein</topology>
    </subcellularLocation>
</comment>
<protein>
    <recommendedName>
        <fullName evidence="5">Endoplasmic reticulum transmembrane protein</fullName>
    </recommendedName>
</protein>
<name>A0A1E4SXV3_9ASCO</name>
<reference evidence="8" key="1">
    <citation type="submission" date="2016-04" db="EMBL/GenBank/DDBJ databases">
        <title>Comparative genomics of biotechnologically important yeasts.</title>
        <authorList>
            <consortium name="DOE Joint Genome Institute"/>
            <person name="Riley R."/>
            <person name="Haridas S."/>
            <person name="Wolfe K.H."/>
            <person name="Lopes M.R."/>
            <person name="Hittinger C.T."/>
            <person name="Goker M."/>
            <person name="Salamov A."/>
            <person name="Wisecaver J."/>
            <person name="Long T.M."/>
            <person name="Aerts A.L."/>
            <person name="Barry K."/>
            <person name="Choi C."/>
            <person name="Clum A."/>
            <person name="Coughlan A.Y."/>
            <person name="Deshpande S."/>
            <person name="Douglass A.P."/>
            <person name="Hanson S.J."/>
            <person name="Klenk H.-P."/>
            <person name="Labutti K."/>
            <person name="Lapidus A."/>
            <person name="Lindquist E."/>
            <person name="Lipzen A."/>
            <person name="Meier-Kolthoff J.P."/>
            <person name="Ohm R.A."/>
            <person name="Otillar R.P."/>
            <person name="Pangilinan J."/>
            <person name="Peng Y."/>
            <person name="Rokas A."/>
            <person name="Rosa C.A."/>
            <person name="Scheuner C."/>
            <person name="Sibirny A.A."/>
            <person name="Slot J.C."/>
            <person name="Stielow J.B."/>
            <person name="Sun H."/>
            <person name="Kurtzman C.P."/>
            <person name="Blackwell M."/>
            <person name="Grigoriev I.V."/>
            <person name="Jeffries T.W."/>
        </authorList>
    </citation>
    <scope>NUCLEOTIDE SEQUENCE [LARGE SCALE GENOMIC DNA]</scope>
    <source>
        <strain evidence="8">NRRL YB-2248</strain>
    </source>
</reference>
<evidence type="ECO:0000256" key="5">
    <source>
        <dbReference type="RuleBase" id="RU367026"/>
    </source>
</evidence>
<dbReference type="PANTHER" id="PTHR12701:SF20">
    <property type="entry name" value="ENDOPLASMIC RETICULUM TRANSMEMBRANE PROTEIN"/>
    <property type="match status" value="1"/>
</dbReference>
<sequence>MALYYGLVFTLLMLEMLAFAVISLPIPTKFRKPLLKTLSIPFHSHQFKIVLKCIFGFILVLFIDSLNRMNKVNSELVEYTEGKIPGLSSGESRSEIQSRRFYAQRNTYLCGFTLFLTAVLNRTYSLVFELLAVKEQIKASVNDGKLNDLDTVDEKDVIALKNKIEEQDELIATLKGQAEGLSTDYEKI</sequence>
<feature type="domain" description="BAP29/BAP31 transmembrane" evidence="6">
    <location>
        <begin position="1"/>
        <end position="139"/>
    </location>
</feature>
<evidence type="ECO:0000259" key="6">
    <source>
        <dbReference type="Pfam" id="PF05529"/>
    </source>
</evidence>
<dbReference type="GO" id="GO:0070973">
    <property type="term" value="P:protein localization to endoplasmic reticulum exit site"/>
    <property type="evidence" value="ECO:0007669"/>
    <property type="project" value="UniProtKB-UniRule"/>
</dbReference>
<evidence type="ECO:0000256" key="3">
    <source>
        <dbReference type="ARBA" id="ARBA00022989"/>
    </source>
</evidence>
<dbReference type="STRING" id="983967.A0A1E4SXV3"/>
<keyword evidence="5" id="KW-0931">ER-Golgi transport</keyword>
<evidence type="ECO:0000313" key="7">
    <source>
        <dbReference type="EMBL" id="ODV84317.1"/>
    </source>
</evidence>
<dbReference type="Pfam" id="PF05529">
    <property type="entry name" value="Bap31"/>
    <property type="match status" value="1"/>
</dbReference>
<dbReference type="GO" id="GO:0006886">
    <property type="term" value="P:intracellular protein transport"/>
    <property type="evidence" value="ECO:0007669"/>
    <property type="project" value="UniProtKB-UniRule"/>
</dbReference>
<proteinExistence type="inferred from homology"/>
<evidence type="ECO:0000256" key="1">
    <source>
        <dbReference type="ARBA" id="ARBA00004141"/>
    </source>
</evidence>
<keyword evidence="8" id="KW-1185">Reference proteome</keyword>
<evidence type="ECO:0000256" key="4">
    <source>
        <dbReference type="ARBA" id="ARBA00023136"/>
    </source>
</evidence>
<feature type="transmembrane region" description="Helical" evidence="5">
    <location>
        <begin position="6"/>
        <end position="28"/>
    </location>
</feature>
<comment type="caution">
    <text evidence="5">Lacks conserved residue(s) required for the propagation of feature annotation.</text>
</comment>
<gene>
    <name evidence="7" type="ORF">CANARDRAFT_29198</name>
</gene>
<dbReference type="AlphaFoldDB" id="A0A1E4SXV3"/>